<evidence type="ECO:0000256" key="1">
    <source>
        <dbReference type="ARBA" id="ARBA00010641"/>
    </source>
</evidence>
<protein>
    <submittedName>
        <fullName evidence="8">Sigma-70 family RNA polymerase sigma factor</fullName>
    </submittedName>
</protein>
<dbReference type="InterPro" id="IPR013249">
    <property type="entry name" value="RNA_pol_sigma70_r4_t2"/>
</dbReference>
<evidence type="ECO:0000256" key="2">
    <source>
        <dbReference type="ARBA" id="ARBA00023015"/>
    </source>
</evidence>
<dbReference type="SUPFAM" id="SSF88946">
    <property type="entry name" value="Sigma2 domain of RNA polymerase sigma factors"/>
    <property type="match status" value="1"/>
</dbReference>
<dbReference type="InterPro" id="IPR013324">
    <property type="entry name" value="RNA_pol_sigma_r3/r4-like"/>
</dbReference>
<dbReference type="GO" id="GO:0006352">
    <property type="term" value="P:DNA-templated transcription initiation"/>
    <property type="evidence" value="ECO:0007669"/>
    <property type="project" value="InterPro"/>
</dbReference>
<feature type="domain" description="RNA polymerase sigma-70 region 2" evidence="6">
    <location>
        <begin position="24"/>
        <end position="92"/>
    </location>
</feature>
<keyword evidence="3" id="KW-0731">Sigma factor</keyword>
<evidence type="ECO:0000259" key="6">
    <source>
        <dbReference type="Pfam" id="PF04542"/>
    </source>
</evidence>
<sequence>MPDPADADLVRRARNGEKVAFEEIVRRHGPAMYRFGLRMLRDEHAVRDCVQEAFASAWEALDQFRGDAAVKTWLFSILANKVRRYLRSQGRTVPAEIDETAIRSPAQHEPERRAIAGTMMAALEEALDELPLAQRACWILYEVEGLSYRRIAQIQGMSVDAVRGAIYRARQGLERRLEAWR</sequence>
<name>A0A7M1STR8_9MICO</name>
<dbReference type="PANTHER" id="PTHR43133:SF8">
    <property type="entry name" value="RNA POLYMERASE SIGMA FACTOR HI_1459-RELATED"/>
    <property type="match status" value="1"/>
</dbReference>
<keyword evidence="5" id="KW-0804">Transcription</keyword>
<dbReference type="CDD" id="cd06171">
    <property type="entry name" value="Sigma70_r4"/>
    <property type="match status" value="1"/>
</dbReference>
<evidence type="ECO:0000313" key="8">
    <source>
        <dbReference type="EMBL" id="QOR70915.1"/>
    </source>
</evidence>
<dbReference type="InterPro" id="IPR014284">
    <property type="entry name" value="RNA_pol_sigma-70_dom"/>
</dbReference>
<dbReference type="InterPro" id="IPR013325">
    <property type="entry name" value="RNA_pol_sigma_r2"/>
</dbReference>
<reference evidence="8 9" key="1">
    <citation type="submission" date="2020-10" db="EMBL/GenBank/DDBJ databases">
        <title>Haloactinobacterium sp. RN3S43, a bacterium isolated from saline soil.</title>
        <authorList>
            <person name="Sun J.-Q."/>
        </authorList>
    </citation>
    <scope>NUCLEOTIDE SEQUENCE [LARGE SCALE GENOMIC DNA]</scope>
    <source>
        <strain evidence="8 9">RN3S43</strain>
    </source>
</reference>
<dbReference type="Proteomes" id="UP000593758">
    <property type="component" value="Chromosome"/>
</dbReference>
<dbReference type="GO" id="GO:0016987">
    <property type="term" value="F:sigma factor activity"/>
    <property type="evidence" value="ECO:0007669"/>
    <property type="project" value="UniProtKB-KW"/>
</dbReference>
<keyword evidence="4" id="KW-0238">DNA-binding</keyword>
<dbReference type="KEGG" id="halt:IM660_00920"/>
<comment type="similarity">
    <text evidence="1">Belongs to the sigma-70 factor family. ECF subfamily.</text>
</comment>
<evidence type="ECO:0000313" key="9">
    <source>
        <dbReference type="Proteomes" id="UP000593758"/>
    </source>
</evidence>
<dbReference type="Gene3D" id="1.10.10.10">
    <property type="entry name" value="Winged helix-like DNA-binding domain superfamily/Winged helix DNA-binding domain"/>
    <property type="match status" value="1"/>
</dbReference>
<evidence type="ECO:0000259" key="7">
    <source>
        <dbReference type="Pfam" id="PF08281"/>
    </source>
</evidence>
<dbReference type="InterPro" id="IPR039425">
    <property type="entry name" value="RNA_pol_sigma-70-like"/>
</dbReference>
<dbReference type="InterPro" id="IPR036388">
    <property type="entry name" value="WH-like_DNA-bd_sf"/>
</dbReference>
<dbReference type="Pfam" id="PF08281">
    <property type="entry name" value="Sigma70_r4_2"/>
    <property type="match status" value="1"/>
</dbReference>
<gene>
    <name evidence="8" type="ORF">IM660_00920</name>
</gene>
<dbReference type="AlphaFoldDB" id="A0A7M1STR8"/>
<accession>A0A7M1STR8</accession>
<dbReference type="InterPro" id="IPR007627">
    <property type="entry name" value="RNA_pol_sigma70_r2"/>
</dbReference>
<keyword evidence="2" id="KW-0805">Transcription regulation</keyword>
<evidence type="ECO:0000256" key="5">
    <source>
        <dbReference type="ARBA" id="ARBA00023163"/>
    </source>
</evidence>
<feature type="domain" description="RNA polymerase sigma factor 70 region 4 type 2" evidence="7">
    <location>
        <begin position="122"/>
        <end position="171"/>
    </location>
</feature>
<dbReference type="Pfam" id="PF04542">
    <property type="entry name" value="Sigma70_r2"/>
    <property type="match status" value="1"/>
</dbReference>
<dbReference type="GO" id="GO:0003677">
    <property type="term" value="F:DNA binding"/>
    <property type="evidence" value="ECO:0007669"/>
    <property type="project" value="UniProtKB-KW"/>
</dbReference>
<dbReference type="Gene3D" id="1.10.1740.10">
    <property type="match status" value="1"/>
</dbReference>
<evidence type="ECO:0000256" key="3">
    <source>
        <dbReference type="ARBA" id="ARBA00023082"/>
    </source>
</evidence>
<evidence type="ECO:0000256" key="4">
    <source>
        <dbReference type="ARBA" id="ARBA00023125"/>
    </source>
</evidence>
<dbReference type="PANTHER" id="PTHR43133">
    <property type="entry name" value="RNA POLYMERASE ECF-TYPE SIGMA FACTO"/>
    <property type="match status" value="1"/>
</dbReference>
<dbReference type="EMBL" id="CP063169">
    <property type="protein sequence ID" value="QOR70915.1"/>
    <property type="molecule type" value="Genomic_DNA"/>
</dbReference>
<proteinExistence type="inferred from homology"/>
<dbReference type="RefSeq" id="WP_193497586.1">
    <property type="nucleotide sequence ID" value="NZ_CP063169.1"/>
</dbReference>
<organism evidence="8 9">
    <name type="scientific">Ruania alkalisoli</name>
    <dbReference type="NCBI Taxonomy" id="2779775"/>
    <lineage>
        <taxon>Bacteria</taxon>
        <taxon>Bacillati</taxon>
        <taxon>Actinomycetota</taxon>
        <taxon>Actinomycetes</taxon>
        <taxon>Micrococcales</taxon>
        <taxon>Ruaniaceae</taxon>
        <taxon>Ruania</taxon>
    </lineage>
</organism>
<dbReference type="SUPFAM" id="SSF88659">
    <property type="entry name" value="Sigma3 and sigma4 domains of RNA polymerase sigma factors"/>
    <property type="match status" value="1"/>
</dbReference>
<dbReference type="NCBIfam" id="TIGR02937">
    <property type="entry name" value="sigma70-ECF"/>
    <property type="match status" value="1"/>
</dbReference>
<keyword evidence="9" id="KW-1185">Reference proteome</keyword>